<dbReference type="Gene3D" id="3.40.109.10">
    <property type="entry name" value="NADH Oxidase"/>
    <property type="match status" value="1"/>
</dbReference>
<comment type="caution">
    <text evidence="7">The sequence shown here is derived from an EMBL/GenBank/DDBJ whole genome shotgun (WGS) entry which is preliminary data.</text>
</comment>
<dbReference type="InterPro" id="IPR029479">
    <property type="entry name" value="Nitroreductase"/>
</dbReference>
<evidence type="ECO:0000256" key="1">
    <source>
        <dbReference type="ARBA" id="ARBA00022630"/>
    </source>
</evidence>
<dbReference type="CDD" id="cd02148">
    <property type="entry name" value="RutE-like"/>
    <property type="match status" value="1"/>
</dbReference>
<keyword evidence="1 5" id="KW-0285">Flavoprotein</keyword>
<dbReference type="RefSeq" id="WP_382422292.1">
    <property type="nucleotide sequence ID" value="NZ_JBHSCW010000004.1"/>
</dbReference>
<evidence type="ECO:0000256" key="5">
    <source>
        <dbReference type="HAMAP-Rule" id="MF_01204"/>
    </source>
</evidence>
<protein>
    <recommendedName>
        <fullName evidence="5">Putative NADH dehydrogenase/NAD(P)H nitroreductase ACFOW6_10380</fullName>
        <ecNumber evidence="5">1.-.-.-</ecNumber>
    </recommendedName>
</protein>
<evidence type="ECO:0000313" key="8">
    <source>
        <dbReference type="Proteomes" id="UP001595799"/>
    </source>
</evidence>
<evidence type="ECO:0000256" key="3">
    <source>
        <dbReference type="ARBA" id="ARBA00022857"/>
    </source>
</evidence>
<gene>
    <name evidence="7" type="ORF">ACFOW6_10380</name>
</gene>
<dbReference type="GO" id="GO:0035527">
    <property type="term" value="F:3-hydroxypropionate dehydrogenase (NADP+) activity"/>
    <property type="evidence" value="ECO:0007669"/>
    <property type="project" value="UniProtKB-EC"/>
</dbReference>
<name>A0ABV8UMB3_9PROT</name>
<keyword evidence="5" id="KW-0520">NAD</keyword>
<dbReference type="Proteomes" id="UP001595799">
    <property type="component" value="Unassembled WGS sequence"/>
</dbReference>
<accession>A0ABV8UMB3</accession>
<dbReference type="EC" id="1.-.-.-" evidence="5"/>
<dbReference type="InterPro" id="IPR050461">
    <property type="entry name" value="Nitroreductase_HadB/RutE"/>
</dbReference>
<dbReference type="PANTHER" id="PTHR43543">
    <property type="entry name" value="MALONIC SEMIALDEHYDE REDUCTASE RUTE-RELATED"/>
    <property type="match status" value="1"/>
</dbReference>
<evidence type="ECO:0000259" key="6">
    <source>
        <dbReference type="Pfam" id="PF00881"/>
    </source>
</evidence>
<organism evidence="7 8">
    <name type="scientific">Fodinicurvata halophila</name>
    <dbReference type="NCBI Taxonomy" id="1419723"/>
    <lineage>
        <taxon>Bacteria</taxon>
        <taxon>Pseudomonadati</taxon>
        <taxon>Pseudomonadota</taxon>
        <taxon>Alphaproteobacteria</taxon>
        <taxon>Rhodospirillales</taxon>
        <taxon>Rhodovibrionaceae</taxon>
        <taxon>Fodinicurvata</taxon>
    </lineage>
</organism>
<dbReference type="NCBIfam" id="NF003768">
    <property type="entry name" value="PRK05365.1"/>
    <property type="match status" value="1"/>
</dbReference>
<dbReference type="Pfam" id="PF00881">
    <property type="entry name" value="Nitroreductase"/>
    <property type="match status" value="1"/>
</dbReference>
<evidence type="ECO:0000313" key="7">
    <source>
        <dbReference type="EMBL" id="MFC4351948.1"/>
    </source>
</evidence>
<evidence type="ECO:0000256" key="2">
    <source>
        <dbReference type="ARBA" id="ARBA00022643"/>
    </source>
</evidence>
<dbReference type="SUPFAM" id="SSF55469">
    <property type="entry name" value="FMN-dependent nitroreductase-like"/>
    <property type="match status" value="1"/>
</dbReference>
<dbReference type="HAMAP" id="MF_01204">
    <property type="entry name" value="Oxidoreductase_RutE_HadB"/>
    <property type="match status" value="1"/>
</dbReference>
<dbReference type="InterPro" id="IPR000415">
    <property type="entry name" value="Nitroreductase-like"/>
</dbReference>
<reference evidence="8" key="1">
    <citation type="journal article" date="2019" name="Int. J. Syst. Evol. Microbiol.">
        <title>The Global Catalogue of Microorganisms (GCM) 10K type strain sequencing project: providing services to taxonomists for standard genome sequencing and annotation.</title>
        <authorList>
            <consortium name="The Broad Institute Genomics Platform"/>
            <consortium name="The Broad Institute Genome Sequencing Center for Infectious Disease"/>
            <person name="Wu L."/>
            <person name="Ma J."/>
        </authorList>
    </citation>
    <scope>NUCLEOTIDE SEQUENCE [LARGE SCALE GENOMIC DNA]</scope>
    <source>
        <strain evidence="8">CECT 8472</strain>
    </source>
</reference>
<keyword evidence="2 5" id="KW-0288">FMN</keyword>
<dbReference type="InterPro" id="IPR023936">
    <property type="entry name" value="RutE-like"/>
</dbReference>
<dbReference type="PANTHER" id="PTHR43543:SF1">
    <property type="entry name" value="MALONIC SEMIALDEHYDE REDUCTASE RUTE-RELATED"/>
    <property type="match status" value="1"/>
</dbReference>
<keyword evidence="3 5" id="KW-0521">NADP</keyword>
<keyword evidence="4 5" id="KW-0560">Oxidoreductase</keyword>
<dbReference type="EMBL" id="JBHSCW010000004">
    <property type="protein sequence ID" value="MFC4351948.1"/>
    <property type="molecule type" value="Genomic_DNA"/>
</dbReference>
<sequence length="214" mass="23781">MQQTAARKTRDADDAPDSEALDDLAFDQIFLKARTHNAWQDRPVPDSLLRQLWETARMGPTSANCQPIRLVFVKSPEAKEALKPHLAKNNADKTMKAPVTAIVGYDVEFHEHLPRMFPHADARSGFAGEHKHEARVENAFRNGSLQGAYLIIAARALGLDCGPMSGFSNEGVDNTFFAGTTIRSNFLCNLGYGDPSVLHERLPRFDFDEVCRIA</sequence>
<comment type="similarity">
    <text evidence="5">Belongs to the nitroreductase family. HadB/RutE subfamily.</text>
</comment>
<comment type="cofactor">
    <cofactor evidence="5">
        <name>FMN</name>
        <dbReference type="ChEBI" id="CHEBI:58210"/>
    </cofactor>
</comment>
<proteinExistence type="inferred from homology"/>
<keyword evidence="8" id="KW-1185">Reference proteome</keyword>
<feature type="domain" description="Nitroreductase" evidence="6">
    <location>
        <begin position="34"/>
        <end position="176"/>
    </location>
</feature>
<evidence type="ECO:0000256" key="4">
    <source>
        <dbReference type="ARBA" id="ARBA00023002"/>
    </source>
</evidence>